<evidence type="ECO:0000259" key="1">
    <source>
        <dbReference type="Pfam" id="PF00534"/>
    </source>
</evidence>
<dbReference type="EMBL" id="DRUY01000117">
    <property type="protein sequence ID" value="HHI65575.1"/>
    <property type="molecule type" value="Genomic_DNA"/>
</dbReference>
<dbReference type="AlphaFoldDB" id="A0A7C5KH62"/>
<dbReference type="GO" id="GO:0016757">
    <property type="term" value="F:glycosyltransferase activity"/>
    <property type="evidence" value="ECO:0007669"/>
    <property type="project" value="InterPro"/>
</dbReference>
<dbReference type="PANTHER" id="PTHR45947:SF11">
    <property type="entry name" value="SLR1508 PROTEIN"/>
    <property type="match status" value="1"/>
</dbReference>
<evidence type="ECO:0000259" key="2">
    <source>
        <dbReference type="Pfam" id="PF13439"/>
    </source>
</evidence>
<reference evidence="3" key="1">
    <citation type="journal article" date="2020" name="mSystems">
        <title>Genome- and Community-Level Interaction Insights into Carbon Utilization and Element Cycling Functions of Hydrothermarchaeota in Hydrothermal Sediment.</title>
        <authorList>
            <person name="Zhou Z."/>
            <person name="Liu Y."/>
            <person name="Xu W."/>
            <person name="Pan J."/>
            <person name="Luo Z.H."/>
            <person name="Li M."/>
        </authorList>
    </citation>
    <scope>NUCLEOTIDE SEQUENCE [LARGE SCALE GENOMIC DNA]</scope>
    <source>
        <strain evidence="3">SpSt-1019</strain>
    </source>
</reference>
<dbReference type="PANTHER" id="PTHR45947">
    <property type="entry name" value="SULFOQUINOVOSYL TRANSFERASE SQD2"/>
    <property type="match status" value="1"/>
</dbReference>
<dbReference type="InterPro" id="IPR028098">
    <property type="entry name" value="Glyco_trans_4-like_N"/>
</dbReference>
<proteinExistence type="predicted"/>
<feature type="domain" description="Glycosyl transferase family 1" evidence="1">
    <location>
        <begin position="190"/>
        <end position="340"/>
    </location>
</feature>
<name>A0A7C5KH62_9BACT</name>
<comment type="caution">
    <text evidence="3">The sequence shown here is derived from an EMBL/GenBank/DDBJ whole genome shotgun (WGS) entry which is preliminary data.</text>
</comment>
<dbReference type="InterPro" id="IPR050194">
    <property type="entry name" value="Glycosyltransferase_grp1"/>
</dbReference>
<gene>
    <name evidence="3" type="ORF">ENL70_03375</name>
</gene>
<dbReference type="InterPro" id="IPR001296">
    <property type="entry name" value="Glyco_trans_1"/>
</dbReference>
<dbReference type="Pfam" id="PF13439">
    <property type="entry name" value="Glyco_transf_4"/>
    <property type="match status" value="1"/>
</dbReference>
<dbReference type="SUPFAM" id="SSF53756">
    <property type="entry name" value="UDP-Glycosyltransferase/glycogen phosphorylase"/>
    <property type="match status" value="1"/>
</dbReference>
<feature type="domain" description="Glycosyltransferase subfamily 4-like N-terminal" evidence="2">
    <location>
        <begin position="16"/>
        <end position="173"/>
    </location>
</feature>
<accession>A0A7C5KH62</accession>
<dbReference type="Gene3D" id="3.40.50.2000">
    <property type="entry name" value="Glycogen Phosphorylase B"/>
    <property type="match status" value="2"/>
</dbReference>
<protein>
    <submittedName>
        <fullName evidence="3">Glycosyltransferase family 1 protein</fullName>
    </submittedName>
</protein>
<organism evidence="3">
    <name type="scientific">Thermodesulfobium narugense</name>
    <dbReference type="NCBI Taxonomy" id="184064"/>
    <lineage>
        <taxon>Bacteria</taxon>
        <taxon>Pseudomonadati</taxon>
        <taxon>Thermodesulfobiota</taxon>
        <taxon>Thermodesulfobiia</taxon>
        <taxon>Thermodesulfobiales</taxon>
        <taxon>Thermodesulfobiaceae</taxon>
        <taxon>Thermodesulfobium</taxon>
    </lineage>
</organism>
<sequence>MNKLKILILGRLSPVDGNSVYVQEIKEKLSERVHNVHLLLFDEGEDVEDRSFLPYLFKTQPYIMIAPSTIKKLKDIVKAVKPDCIHISLTLSFLDFFIPDIFDDIPVVATFHPPFDKNKTLWGVISQLVYNVYAPFLNNYDKIITLSPVQSDFLIERGVKREKLQIIPNGVDPIRYSPGLSYLKEKFGAYFLFLYLGRISPEKNVRVLCEAFLENDFPEGVKLLIVGDGIELLKLRKDFDKENIIFFGEANLDVKQSIFRSSDVFVLPSSIEGLPLALLEAMSSKLACIATDVGATKDAICGSGILINPTRLKEELVQAMMTVYKDKELRERLANKARERIINDFNIFKQIQVLENVYYNVINLRDLLKNNIF</sequence>
<dbReference type="Pfam" id="PF00534">
    <property type="entry name" value="Glycos_transf_1"/>
    <property type="match status" value="1"/>
</dbReference>
<evidence type="ECO:0000313" key="3">
    <source>
        <dbReference type="EMBL" id="HHI65575.1"/>
    </source>
</evidence>
<dbReference type="CDD" id="cd03801">
    <property type="entry name" value="GT4_PimA-like"/>
    <property type="match status" value="1"/>
</dbReference>
<keyword evidence="3" id="KW-0808">Transferase</keyword>